<dbReference type="EMBL" id="SKBQ01000002">
    <property type="protein sequence ID" value="TPX14271.1"/>
    <property type="molecule type" value="Genomic_DNA"/>
</dbReference>
<dbReference type="STRING" id="1093900.A0A507BB71"/>
<feature type="region of interest" description="Disordered" evidence="1">
    <location>
        <begin position="341"/>
        <end position="364"/>
    </location>
</feature>
<evidence type="ECO:0008006" key="5">
    <source>
        <dbReference type="Google" id="ProtNLM"/>
    </source>
</evidence>
<feature type="compositionally biased region" description="Acidic residues" evidence="1">
    <location>
        <begin position="19"/>
        <end position="30"/>
    </location>
</feature>
<comment type="caution">
    <text evidence="3">The sequence shown here is derived from an EMBL/GenBank/DDBJ whole genome shotgun (WGS) entry which is preliminary data.</text>
</comment>
<dbReference type="GeneID" id="41968112"/>
<dbReference type="OrthoDB" id="10259622at2759"/>
<feature type="compositionally biased region" description="Low complexity" evidence="1">
    <location>
        <begin position="408"/>
        <end position="430"/>
    </location>
</feature>
<gene>
    <name evidence="3" type="ORF">E0L32_000665</name>
</gene>
<organism evidence="3 4">
    <name type="scientific">Thyridium curvatum</name>
    <dbReference type="NCBI Taxonomy" id="1093900"/>
    <lineage>
        <taxon>Eukaryota</taxon>
        <taxon>Fungi</taxon>
        <taxon>Dikarya</taxon>
        <taxon>Ascomycota</taxon>
        <taxon>Pezizomycotina</taxon>
        <taxon>Sordariomycetes</taxon>
        <taxon>Sordariomycetidae</taxon>
        <taxon>Thyridiales</taxon>
        <taxon>Thyridiaceae</taxon>
        <taxon>Thyridium</taxon>
    </lineage>
</organism>
<dbReference type="RefSeq" id="XP_030995982.1">
    <property type="nucleotide sequence ID" value="XM_031141312.1"/>
</dbReference>
<keyword evidence="2" id="KW-0472">Membrane</keyword>
<feature type="compositionally biased region" description="Polar residues" evidence="1">
    <location>
        <begin position="246"/>
        <end position="262"/>
    </location>
</feature>
<evidence type="ECO:0000256" key="2">
    <source>
        <dbReference type="SAM" id="Phobius"/>
    </source>
</evidence>
<reference evidence="3 4" key="1">
    <citation type="submission" date="2019-06" db="EMBL/GenBank/DDBJ databases">
        <title>Draft genome sequence of the filamentous fungus Phialemoniopsis curvata isolated from diesel fuel.</title>
        <authorList>
            <person name="Varaljay V.A."/>
            <person name="Lyon W.J."/>
            <person name="Crouch A.L."/>
            <person name="Drake C.E."/>
            <person name="Hollomon J.M."/>
            <person name="Nadeau L.J."/>
            <person name="Nunn H.S."/>
            <person name="Stevenson B.S."/>
            <person name="Bojanowski C.L."/>
            <person name="Crookes-Goodson W.J."/>
        </authorList>
    </citation>
    <scope>NUCLEOTIDE SEQUENCE [LARGE SCALE GENOMIC DNA]</scope>
    <source>
        <strain evidence="3 4">D216</strain>
    </source>
</reference>
<keyword evidence="4" id="KW-1185">Reference proteome</keyword>
<feature type="compositionally biased region" description="Basic residues" evidence="1">
    <location>
        <begin position="73"/>
        <end position="86"/>
    </location>
</feature>
<keyword evidence="2" id="KW-1133">Transmembrane helix</keyword>
<keyword evidence="2" id="KW-0812">Transmembrane</keyword>
<evidence type="ECO:0000313" key="4">
    <source>
        <dbReference type="Proteomes" id="UP000319257"/>
    </source>
</evidence>
<dbReference type="InParanoid" id="A0A507BB71"/>
<dbReference type="Proteomes" id="UP000319257">
    <property type="component" value="Unassembled WGS sequence"/>
</dbReference>
<name>A0A507BB71_9PEZI</name>
<feature type="region of interest" description="Disordered" evidence="1">
    <location>
        <begin position="408"/>
        <end position="433"/>
    </location>
</feature>
<feature type="transmembrane region" description="Helical" evidence="2">
    <location>
        <begin position="591"/>
        <end position="613"/>
    </location>
</feature>
<feature type="compositionally biased region" description="Basic and acidic residues" evidence="1">
    <location>
        <begin position="351"/>
        <end position="360"/>
    </location>
</feature>
<accession>A0A507BB71</accession>
<proteinExistence type="predicted"/>
<evidence type="ECO:0000313" key="3">
    <source>
        <dbReference type="EMBL" id="TPX14271.1"/>
    </source>
</evidence>
<feature type="region of interest" description="Disordered" evidence="1">
    <location>
        <begin position="1"/>
        <end position="89"/>
    </location>
</feature>
<sequence>MNSTKPLARRDALPSPSDGPEDWEDWEEDGQTSPIGSDKGRLLVPSATAQGTSRLKIAPPGYSEARQGAVRNSVHKPKRLFSRGRQKAQNAKAGIKLVTDMSKFRKQQHIAYQLRSAAEADSRTGKFVDAAALRALEGTPTSASVGSFSWLRRKQAFAGEVNSPHQPHSGLSPADRPIMIGIALPEDDAAARVISPQTAIIETPLDLRRHFPASQPNASKTPEAQEPHSVWSPDTDDGSSLPASRVASSVYSQPGRPSSQSDVPPVPMLPSAYANPSHRGDHRVEEDDDDAFTPVTLFEEDGSPVETRKRAKSVRSKGHTRSPATIATLSGWWDHVQTPFKETHSPLTPKPKSEATDDGKSTAGWWTRTNEKQHVSPVAMNQNTPSVASVGGNIQTEHTSAMPLAIASSSRAPPVSPVQGSGSQQTQPSQAGKVHHLVLDEDIPTEQPPPYEPPSKQVHYRAVFPPGHPLRARFPASPGPSSPGLANTMTSQGAISMTDVPLTPAANRSNPSLPAEQRLPDRAIGTFVPTEHFLSSVGNSPAAKVERQRRRHEKEDFVARKFEGFWKGRGYLPQSGCYGRRGREGRKRRRVCLGILAGFLAAIILIVVLAVTLTRNKKPQASPYSPFLNLTNFPPIPTGVLSVVGTASDGMSDCVQPATLWSCALPKEQQEKNKPFSANQPSFVIQIQFDNNTRQLWDVPDGPIPTPVTKVSSQIMSSKLKTSLANGQNQGSTRRGAASILQYLRRRRRERRQAQMIDPGFTPSPAPPSFQEMYFLGNTSDNIVSSRKAGEPTPFYITFLHSINETAGPNVLSRRGIGNGIEVGANGNITTVLDPVEKNPDGTGVPAKMLTFPVQQPLRLFDRGLPTEHYGFYNFFDKTVYLKSITPLTNGTSRSGDVPTDEKGGSLETEAKFFVLWAQTRFHVQIWTRTDNTTSLLGSRIDASGNAVPISNSTQPGTFPYPITIGEDLHGGNHDKKGTLAYPVDDRQKIVETDPKTVLVDYGFLGTSVNHEADPSWGGIDGGTGGCRCAWTNFRKTRPV</sequence>
<evidence type="ECO:0000256" key="1">
    <source>
        <dbReference type="SAM" id="MobiDB-lite"/>
    </source>
</evidence>
<feature type="compositionally biased region" description="Basic residues" evidence="1">
    <location>
        <begin position="309"/>
        <end position="320"/>
    </location>
</feature>
<protein>
    <recommendedName>
        <fullName evidence="5">Glycoprotease family protein</fullName>
    </recommendedName>
</protein>
<feature type="region of interest" description="Disordered" evidence="1">
    <location>
        <begin position="205"/>
        <end position="322"/>
    </location>
</feature>
<dbReference type="AlphaFoldDB" id="A0A507BB71"/>